<dbReference type="SUPFAM" id="SSF57184">
    <property type="entry name" value="Growth factor receptor domain"/>
    <property type="match status" value="1"/>
</dbReference>
<dbReference type="GeneID" id="26903424"/>
<evidence type="ECO:0000256" key="2">
    <source>
        <dbReference type="SAM" id="SignalP"/>
    </source>
</evidence>
<reference evidence="3 4" key="1">
    <citation type="submission" date="2015-07" db="EMBL/GenBank/DDBJ databases">
        <title>High-quality genome of monoxenous trypanosomatid Leptomonas pyrrhocoris.</title>
        <authorList>
            <person name="Flegontov P."/>
            <person name="Butenko A."/>
            <person name="Firsov S."/>
            <person name="Vlcek C."/>
            <person name="Logacheva M.D."/>
            <person name="Field M."/>
            <person name="Filatov D."/>
            <person name="Flegontova O."/>
            <person name="Gerasimov E."/>
            <person name="Jackson A.P."/>
            <person name="Kelly S."/>
            <person name="Opperdoes F."/>
            <person name="O'Reilly A."/>
            <person name="Votypka J."/>
            <person name="Yurchenko V."/>
            <person name="Lukes J."/>
        </authorList>
    </citation>
    <scope>NUCLEOTIDE SEQUENCE [LARGE SCALE GENOMIC DNA]</scope>
    <source>
        <strain evidence="3">H10</strain>
    </source>
</reference>
<name>A0A0M9G6N8_LEPPY</name>
<feature type="transmembrane region" description="Helical" evidence="1">
    <location>
        <begin position="183"/>
        <end position="202"/>
    </location>
</feature>
<feature type="chain" id="PRO_5005836059" evidence="2">
    <location>
        <begin position="24"/>
        <end position="203"/>
    </location>
</feature>
<dbReference type="EMBL" id="LGTL01000004">
    <property type="protein sequence ID" value="KPA83543.1"/>
    <property type="molecule type" value="Genomic_DNA"/>
</dbReference>
<proteinExistence type="predicted"/>
<protein>
    <submittedName>
        <fullName evidence="3">Surface antigen-like protein</fullName>
    </submittedName>
</protein>
<accession>A0A0M9G6N8</accession>
<evidence type="ECO:0000313" key="3">
    <source>
        <dbReference type="EMBL" id="KPA83543.1"/>
    </source>
</evidence>
<keyword evidence="1" id="KW-1133">Transmembrane helix</keyword>
<evidence type="ECO:0000256" key="1">
    <source>
        <dbReference type="SAM" id="Phobius"/>
    </source>
</evidence>
<gene>
    <name evidence="3" type="ORF">ABB37_03133</name>
</gene>
<dbReference type="Gene3D" id="2.10.220.10">
    <property type="entry name" value="Hormone Receptor, Insulin-like Growth Factor Receptor 1, Chain A, domain 2"/>
    <property type="match status" value="1"/>
</dbReference>
<dbReference type="PANTHER" id="PTHR23275">
    <property type="entry name" value="CABRIOLET.-RELATED"/>
    <property type="match status" value="1"/>
</dbReference>
<keyword evidence="2" id="KW-0732">Signal</keyword>
<dbReference type="Proteomes" id="UP000037923">
    <property type="component" value="Unassembled WGS sequence"/>
</dbReference>
<dbReference type="OrthoDB" id="300641at2759"/>
<keyword evidence="1" id="KW-0812">Transmembrane</keyword>
<keyword evidence="4" id="KW-1185">Reference proteome</keyword>
<feature type="signal peptide" evidence="2">
    <location>
        <begin position="1"/>
        <end position="23"/>
    </location>
</feature>
<organism evidence="3 4">
    <name type="scientific">Leptomonas pyrrhocoris</name>
    <name type="common">Firebug parasite</name>
    <dbReference type="NCBI Taxonomy" id="157538"/>
    <lineage>
        <taxon>Eukaryota</taxon>
        <taxon>Discoba</taxon>
        <taxon>Euglenozoa</taxon>
        <taxon>Kinetoplastea</taxon>
        <taxon>Metakinetoplastina</taxon>
        <taxon>Trypanosomatida</taxon>
        <taxon>Trypanosomatidae</taxon>
        <taxon>Leishmaniinae</taxon>
        <taxon>Leptomonas</taxon>
    </lineage>
</organism>
<dbReference type="RefSeq" id="XP_015661982.1">
    <property type="nucleotide sequence ID" value="XM_015800380.1"/>
</dbReference>
<dbReference type="InterPro" id="IPR052798">
    <property type="entry name" value="Giardia_VSA"/>
</dbReference>
<dbReference type="AlphaFoldDB" id="A0A0M9G6N8"/>
<comment type="caution">
    <text evidence="3">The sequence shown here is derived from an EMBL/GenBank/DDBJ whole genome shotgun (WGS) entry which is preliminary data.</text>
</comment>
<dbReference type="PANTHER" id="PTHR23275:SF101">
    <property type="entry name" value="PROTEIN CONVERTASE SUBTILISIN_KEXINTYPE 5, PUTATIVE-RELATED"/>
    <property type="match status" value="1"/>
</dbReference>
<dbReference type="VEuPathDB" id="TriTrypDB:LpyrH10_04_6830"/>
<evidence type="ECO:0000313" key="4">
    <source>
        <dbReference type="Proteomes" id="UP000037923"/>
    </source>
</evidence>
<keyword evidence="1" id="KW-0472">Membrane</keyword>
<dbReference type="InterPro" id="IPR009030">
    <property type="entry name" value="Growth_fac_rcpt_cys_sf"/>
</dbReference>
<sequence length="203" mass="21439">MAGFTRALCIAALFVATLTVASAARSCGIDHCTTCIANYCTWCEGGFYAWGGTCNACTANCRSCVIAGRCTSCNDGYTLTYFPNGTNGKEFTRYGACEVKGPATACSDPQCTSCIDGTCLYCSKGFYAKDGRCASCEAAHCTHCEISGRCLACDAGYYLRYVNSTENETIISHWGTCINGATFFNAYAVLVGTVVVALTLMVA</sequence>